<name>I1H5S4_BRADI</name>
<reference evidence="2 3" key="1">
    <citation type="journal article" date="2010" name="Nature">
        <title>Genome sequencing and analysis of the model grass Brachypodium distachyon.</title>
        <authorList>
            <consortium name="International Brachypodium Initiative"/>
        </authorList>
    </citation>
    <scope>NUCLEOTIDE SEQUENCE [LARGE SCALE GENOMIC DNA]</scope>
    <source>
        <strain evidence="2 3">Bd21</strain>
    </source>
</reference>
<keyword evidence="4" id="KW-1185">Reference proteome</keyword>
<dbReference type="Gramene" id="KQK21807">
    <property type="protein sequence ID" value="KQK21807"/>
    <property type="gene ID" value="BRADI_1g63260v3"/>
</dbReference>
<dbReference type="HOGENOM" id="CLU_1868903_0_0_1"/>
<evidence type="ECO:0000313" key="4">
    <source>
        <dbReference type="Proteomes" id="UP000008810"/>
    </source>
</evidence>
<organism evidence="2">
    <name type="scientific">Brachypodium distachyon</name>
    <name type="common">Purple false brome</name>
    <name type="synonym">Trachynia distachya</name>
    <dbReference type="NCBI Taxonomy" id="15368"/>
    <lineage>
        <taxon>Eukaryota</taxon>
        <taxon>Viridiplantae</taxon>
        <taxon>Streptophyta</taxon>
        <taxon>Embryophyta</taxon>
        <taxon>Tracheophyta</taxon>
        <taxon>Spermatophyta</taxon>
        <taxon>Magnoliopsida</taxon>
        <taxon>Liliopsida</taxon>
        <taxon>Poales</taxon>
        <taxon>Poaceae</taxon>
        <taxon>BOP clade</taxon>
        <taxon>Pooideae</taxon>
        <taxon>Stipodae</taxon>
        <taxon>Brachypodieae</taxon>
        <taxon>Brachypodium</taxon>
    </lineage>
</organism>
<accession>I1H5S4</accession>
<reference evidence="2" key="2">
    <citation type="submission" date="2017-06" db="EMBL/GenBank/DDBJ databases">
        <title>WGS assembly of Brachypodium distachyon.</title>
        <authorList>
            <consortium name="The International Brachypodium Initiative"/>
            <person name="Lucas S."/>
            <person name="Harmon-Smith M."/>
            <person name="Lail K."/>
            <person name="Tice H."/>
            <person name="Grimwood J."/>
            <person name="Bruce D."/>
            <person name="Barry K."/>
            <person name="Shu S."/>
            <person name="Lindquist E."/>
            <person name="Wang M."/>
            <person name="Pitluck S."/>
            <person name="Vogel J.P."/>
            <person name="Garvin D.F."/>
            <person name="Mockler T.C."/>
            <person name="Schmutz J."/>
            <person name="Rokhsar D."/>
            <person name="Bevan M.W."/>
        </authorList>
    </citation>
    <scope>NUCLEOTIDE SEQUENCE</scope>
    <source>
        <strain evidence="2">Bd21</strain>
    </source>
</reference>
<protein>
    <submittedName>
        <fullName evidence="2 3">Uncharacterized protein</fullName>
    </submittedName>
</protein>
<dbReference type="InParanoid" id="I1H5S4"/>
<reference evidence="3" key="3">
    <citation type="submission" date="2018-08" db="UniProtKB">
        <authorList>
            <consortium name="EnsemblPlants"/>
        </authorList>
    </citation>
    <scope>IDENTIFICATION</scope>
    <source>
        <strain evidence="3">cv. Bd21</strain>
    </source>
</reference>
<dbReference type="OMA" id="QIGNDSD"/>
<proteinExistence type="predicted"/>
<dbReference type="AlphaFoldDB" id="I1H5S4"/>
<gene>
    <name evidence="2" type="ORF">BRADI_1g63260v3</name>
</gene>
<evidence type="ECO:0000256" key="1">
    <source>
        <dbReference type="SAM" id="MobiDB-lite"/>
    </source>
</evidence>
<feature type="region of interest" description="Disordered" evidence="1">
    <location>
        <begin position="92"/>
        <end position="111"/>
    </location>
</feature>
<dbReference type="OrthoDB" id="1576084at2759"/>
<dbReference type="EMBL" id="CM000880">
    <property type="protein sequence ID" value="KQK21807.1"/>
    <property type="molecule type" value="Genomic_DNA"/>
</dbReference>
<dbReference type="Proteomes" id="UP000008810">
    <property type="component" value="Chromosome 1"/>
</dbReference>
<dbReference type="GO" id="GO:0009507">
    <property type="term" value="C:chloroplast"/>
    <property type="evidence" value="ECO:0000318"/>
    <property type="project" value="GO_Central"/>
</dbReference>
<dbReference type="eggNOG" id="ENOG502S6XS">
    <property type="taxonomic scope" value="Eukaryota"/>
</dbReference>
<dbReference type="PANTHER" id="PTHR37758">
    <property type="entry name" value="OS03G0334300 PROTEIN"/>
    <property type="match status" value="1"/>
</dbReference>
<dbReference type="EnsemblPlants" id="KQK21807">
    <property type="protein sequence ID" value="KQK21807"/>
    <property type="gene ID" value="BRADI_1g63260v3"/>
</dbReference>
<sequence>MQPVRPRTAALPLPCALVANGLRTTSLAAAAAGVVSPTTAAAVLLRAQRDGRADPPVVLVARRDDGAELAEEEDKDGDFLAPEEELELLEHEAMRGGDGEGRSPTDYDRRAHIFEESSRVFRDLKQRRDDAGAGAARHG</sequence>
<evidence type="ECO:0000313" key="2">
    <source>
        <dbReference type="EMBL" id="KQK21807.1"/>
    </source>
</evidence>
<dbReference type="PANTHER" id="PTHR37758:SF1">
    <property type="entry name" value="OS03G0334300 PROTEIN"/>
    <property type="match status" value="1"/>
</dbReference>
<evidence type="ECO:0000313" key="3">
    <source>
        <dbReference type="EnsemblPlants" id="KQK21807"/>
    </source>
</evidence>